<dbReference type="InterPro" id="IPR005537">
    <property type="entry name" value="RAMP_III_fam"/>
</dbReference>
<protein>
    <submittedName>
        <fullName evidence="3">CRISPR-associated RAMP protein, Cmr1 family</fullName>
    </submittedName>
</protein>
<keyword evidence="4" id="KW-1185">Reference proteome</keyword>
<dbReference type="RefSeq" id="WP_089416925.1">
    <property type="nucleotide sequence ID" value="NZ_CP022423.1"/>
</dbReference>
<dbReference type="Pfam" id="PF03787">
    <property type="entry name" value="RAMPs"/>
    <property type="match status" value="1"/>
</dbReference>
<evidence type="ECO:0000256" key="1">
    <source>
        <dbReference type="ARBA" id="ARBA00023118"/>
    </source>
</evidence>
<accession>A0A221KGH2</accession>
<dbReference type="GO" id="GO:0051607">
    <property type="term" value="P:defense response to virus"/>
    <property type="evidence" value="ECO:0007669"/>
    <property type="project" value="UniProtKB-KW"/>
</dbReference>
<feature type="domain" description="CRISPR type III-associated protein" evidence="2">
    <location>
        <begin position="8"/>
        <end position="178"/>
    </location>
</feature>
<organism evidence="3 4">
    <name type="scientific">Vitreoscilla filiformis</name>
    <dbReference type="NCBI Taxonomy" id="63"/>
    <lineage>
        <taxon>Bacteria</taxon>
        <taxon>Pseudomonadati</taxon>
        <taxon>Pseudomonadota</taxon>
        <taxon>Betaproteobacteria</taxon>
        <taxon>Neisseriales</taxon>
        <taxon>Neisseriaceae</taxon>
        <taxon>Vitreoscilla</taxon>
    </lineage>
</organism>
<dbReference type="AlphaFoldDB" id="A0A221KGH2"/>
<dbReference type="KEGG" id="vff:VITFI_CDS2132"/>
<name>A0A221KGH2_VITFI</name>
<dbReference type="NCBIfam" id="TIGR01894">
    <property type="entry name" value="cas_TM1795_cmr1"/>
    <property type="match status" value="1"/>
</dbReference>
<keyword evidence="1" id="KW-0051">Antiviral defense</keyword>
<sequence length="396" mass="43724">MKTVCASFEIVTPMFIGSSDPTKPEGVRSSSVKGALRFWWRALNWARMTGASDAEKLRNLHQEESRLFGVSAGDDAGGQGVFMLQVRDTSQRAVQQPFGHGFDAGILYLLGMGLGSFSQGNHCTRSALPAVPGKGFEVKLLFRPKTAPDDVRAVTAALQTFGLLGALGSRARHGMGSVAMTAMQSSGLELDSWQAPDTPERYREQLGKLLKQPRTAAGLPPLSAFCQQTRLDLSCQHRDMQQLLALLGREQQAYRSYGNNGKVNGADSERNFVPDHDDMLTVANGHSVAKAPQRVVFGLPHNYFFSSTKAKVDVNYRPDDEEGRRASPLLLHVHRIGEQYVAVHTLLESRFLPEERPTVQIKPGKGRTVNVPVQVNWQVLHTYLDRFKKNTAWSPL</sequence>
<dbReference type="EMBL" id="CP022423">
    <property type="protein sequence ID" value="ASM77910.1"/>
    <property type="molecule type" value="Genomic_DNA"/>
</dbReference>
<dbReference type="InterPro" id="IPR007522">
    <property type="entry name" value="CRISPR-assoc_prot_TM1795"/>
</dbReference>
<dbReference type="OrthoDB" id="190500at2"/>
<reference evidence="3 4" key="1">
    <citation type="submission" date="2017-07" db="EMBL/GenBank/DDBJ databases">
        <title>Complete Genome Sequence of the cosmetic ferment Vitreoscilla filiformis (ATCC15551).</title>
        <authorList>
            <person name="Contreras S."/>
            <person name="Sagory-Zalkind P."/>
            <person name="Blanquart H."/>
            <person name="Iltis A."/>
            <person name="Morand S.C."/>
        </authorList>
    </citation>
    <scope>NUCLEOTIDE SEQUENCE [LARGE SCALE GENOMIC DNA]</scope>
    <source>
        <strain evidence="3 4">ATCC 15551</strain>
    </source>
</reference>
<evidence type="ECO:0000313" key="4">
    <source>
        <dbReference type="Proteomes" id="UP000199729"/>
    </source>
</evidence>
<proteinExistence type="predicted"/>
<gene>
    <name evidence="3" type="ORF">VITFI_CDS2132</name>
</gene>
<evidence type="ECO:0000313" key="3">
    <source>
        <dbReference type="EMBL" id="ASM77910.1"/>
    </source>
</evidence>
<dbReference type="Proteomes" id="UP000199729">
    <property type="component" value="Chromosome"/>
</dbReference>
<evidence type="ECO:0000259" key="2">
    <source>
        <dbReference type="Pfam" id="PF03787"/>
    </source>
</evidence>